<protein>
    <submittedName>
        <fullName evidence="1">Uncharacterized protein</fullName>
    </submittedName>
</protein>
<organism evidence="1 2">
    <name type="scientific">Mycoemilia scoparia</name>
    <dbReference type="NCBI Taxonomy" id="417184"/>
    <lineage>
        <taxon>Eukaryota</taxon>
        <taxon>Fungi</taxon>
        <taxon>Fungi incertae sedis</taxon>
        <taxon>Zoopagomycota</taxon>
        <taxon>Kickxellomycotina</taxon>
        <taxon>Kickxellomycetes</taxon>
        <taxon>Kickxellales</taxon>
        <taxon>Kickxellaceae</taxon>
        <taxon>Mycoemilia</taxon>
    </lineage>
</organism>
<name>A0A9W7ZL06_9FUNG</name>
<dbReference type="AlphaFoldDB" id="A0A9W7ZL06"/>
<comment type="caution">
    <text evidence="1">The sequence shown here is derived from an EMBL/GenBank/DDBJ whole genome shotgun (WGS) entry which is preliminary data.</text>
</comment>
<keyword evidence="2" id="KW-1185">Reference proteome</keyword>
<evidence type="ECO:0000313" key="2">
    <source>
        <dbReference type="Proteomes" id="UP001150538"/>
    </source>
</evidence>
<feature type="non-terminal residue" evidence="1">
    <location>
        <position position="1"/>
    </location>
</feature>
<evidence type="ECO:0000313" key="1">
    <source>
        <dbReference type="EMBL" id="KAJ1911668.1"/>
    </source>
</evidence>
<accession>A0A9W7ZL06</accession>
<proteinExistence type="predicted"/>
<gene>
    <name evidence="1" type="ORF">H4219_005866</name>
</gene>
<sequence length="70" mass="6968">PDWSSAAPPVPGDLLIIGDRGGNGGGCCCPWGGGGGGGASNCWALSVESSSEWSNKMFMTSSNTFGKQTA</sequence>
<dbReference type="Proteomes" id="UP001150538">
    <property type="component" value="Unassembled WGS sequence"/>
</dbReference>
<dbReference type="EMBL" id="JANBPU010000423">
    <property type="protein sequence ID" value="KAJ1911668.1"/>
    <property type="molecule type" value="Genomic_DNA"/>
</dbReference>
<reference evidence="1" key="1">
    <citation type="submission" date="2022-07" db="EMBL/GenBank/DDBJ databases">
        <title>Phylogenomic reconstructions and comparative analyses of Kickxellomycotina fungi.</title>
        <authorList>
            <person name="Reynolds N.K."/>
            <person name="Stajich J.E."/>
            <person name="Barry K."/>
            <person name="Grigoriev I.V."/>
            <person name="Crous P."/>
            <person name="Smith M.E."/>
        </authorList>
    </citation>
    <scope>NUCLEOTIDE SEQUENCE</scope>
    <source>
        <strain evidence="1">NBRC 100468</strain>
    </source>
</reference>